<dbReference type="InParanoid" id="A0A6P8SXU8"/>
<dbReference type="RefSeq" id="XP_034055511.1">
    <property type="nucleotide sequence ID" value="XM_034199620.1"/>
</dbReference>
<name>A0A6P8SXU8_GYMAC</name>
<reference evidence="3" key="1">
    <citation type="submission" date="2025-08" db="UniProtKB">
        <authorList>
            <consortium name="RefSeq"/>
        </authorList>
    </citation>
    <scope>IDENTIFICATION</scope>
</reference>
<feature type="domain" description="Integrase zinc-binding" evidence="1">
    <location>
        <begin position="3"/>
        <end position="32"/>
    </location>
</feature>
<dbReference type="PANTHER" id="PTHR35046:SF18">
    <property type="entry name" value="RNA-DIRECTED DNA POLYMERASE"/>
    <property type="match status" value="1"/>
</dbReference>
<dbReference type="OrthoDB" id="1430630at2759"/>
<sequence length="205" mass="22915">MFALKQCFWWPSMANDVGEYVNACPVCARSKTSSRSWAGLLQPLPIPQRPWSDISMDFVTGLPVSRGLTPFQCVFGYQPPVFAETEKEVLVPSAHALVRRSHRIWAATRRTLLRSSSSMKRGADRHRRASSSVPVWAEGVVVHEISTPPCRFKKISPQVCWSFSNNEDCEPCVCAPATPQVLSGPPYIPHWEDQACQGKQFGARN</sequence>
<accession>A0A6P8SXU8</accession>
<dbReference type="GeneID" id="117535227"/>
<evidence type="ECO:0000313" key="2">
    <source>
        <dbReference type="Proteomes" id="UP000515161"/>
    </source>
</evidence>
<dbReference type="PANTHER" id="PTHR35046">
    <property type="entry name" value="ZINC KNUCKLE (CCHC-TYPE) FAMILY PROTEIN"/>
    <property type="match status" value="1"/>
</dbReference>
<dbReference type="Gene3D" id="1.10.340.70">
    <property type="match status" value="1"/>
</dbReference>
<evidence type="ECO:0000313" key="3">
    <source>
        <dbReference type="RefSeq" id="XP_034055511.1"/>
    </source>
</evidence>
<gene>
    <name evidence="3" type="primary">LOC117535227</name>
</gene>
<organism evidence="2 3">
    <name type="scientific">Gymnodraco acuticeps</name>
    <name type="common">Antarctic dragonfish</name>
    <dbReference type="NCBI Taxonomy" id="8218"/>
    <lineage>
        <taxon>Eukaryota</taxon>
        <taxon>Metazoa</taxon>
        <taxon>Chordata</taxon>
        <taxon>Craniata</taxon>
        <taxon>Vertebrata</taxon>
        <taxon>Euteleostomi</taxon>
        <taxon>Actinopterygii</taxon>
        <taxon>Neopterygii</taxon>
        <taxon>Teleostei</taxon>
        <taxon>Neoteleostei</taxon>
        <taxon>Acanthomorphata</taxon>
        <taxon>Eupercaria</taxon>
        <taxon>Perciformes</taxon>
        <taxon>Notothenioidei</taxon>
        <taxon>Bathydraconidae</taxon>
        <taxon>Gymnodraco</taxon>
    </lineage>
</organism>
<dbReference type="Proteomes" id="UP000515161">
    <property type="component" value="Unplaced"/>
</dbReference>
<keyword evidence="2" id="KW-1185">Reference proteome</keyword>
<evidence type="ECO:0000259" key="1">
    <source>
        <dbReference type="Pfam" id="PF17921"/>
    </source>
</evidence>
<dbReference type="KEGG" id="gacu:117535227"/>
<dbReference type="InterPro" id="IPR041588">
    <property type="entry name" value="Integrase_H2C2"/>
</dbReference>
<proteinExistence type="predicted"/>
<dbReference type="AlphaFoldDB" id="A0A6P8SXU8"/>
<protein>
    <submittedName>
        <fullName evidence="3">Uncharacterized protein LOC117535227</fullName>
    </submittedName>
</protein>
<dbReference type="Pfam" id="PF17921">
    <property type="entry name" value="Integrase_H2C2"/>
    <property type="match status" value="1"/>
</dbReference>